<feature type="compositionally biased region" description="Polar residues" evidence="2">
    <location>
        <begin position="539"/>
        <end position="565"/>
    </location>
</feature>
<feature type="domain" description="Retroviral polymerase SH3-like" evidence="5">
    <location>
        <begin position="388"/>
        <end position="449"/>
    </location>
</feature>
<dbReference type="InterPro" id="IPR039537">
    <property type="entry name" value="Retrotran_Ty1/copia-like"/>
</dbReference>
<dbReference type="InterPro" id="IPR025724">
    <property type="entry name" value="GAG-pre-integrase_dom"/>
</dbReference>
<dbReference type="InterPro" id="IPR036397">
    <property type="entry name" value="RNaseH_sf"/>
</dbReference>
<dbReference type="GO" id="GO:0003676">
    <property type="term" value="F:nucleic acid binding"/>
    <property type="evidence" value="ECO:0007669"/>
    <property type="project" value="InterPro"/>
</dbReference>
<feature type="region of interest" description="Disordered" evidence="2">
    <location>
        <begin position="539"/>
        <end position="579"/>
    </location>
</feature>
<evidence type="ECO:0000256" key="1">
    <source>
        <dbReference type="ARBA" id="ARBA00022670"/>
    </source>
</evidence>
<dbReference type="AlphaFoldDB" id="A0A5C7I5Y2"/>
<keyword evidence="7" id="KW-1185">Reference proteome</keyword>
<feature type="compositionally biased region" description="Polar residues" evidence="2">
    <location>
        <begin position="671"/>
        <end position="687"/>
    </location>
</feature>
<evidence type="ECO:0000259" key="3">
    <source>
        <dbReference type="Pfam" id="PF13976"/>
    </source>
</evidence>
<dbReference type="InterPro" id="IPR057670">
    <property type="entry name" value="SH3_retrovirus"/>
</dbReference>
<comment type="caution">
    <text evidence="6">The sequence shown here is derived from an EMBL/GenBank/DDBJ whole genome shotgun (WGS) entry which is preliminary data.</text>
</comment>
<dbReference type="PANTHER" id="PTHR42648:SF26">
    <property type="entry name" value="INTEGRASE CATALYTIC DOMAIN-CONTAINING PROTEIN"/>
    <property type="match status" value="1"/>
</dbReference>
<name>A0A5C7I5Y2_9ROSI</name>
<dbReference type="EMBL" id="VAHF01000004">
    <property type="protein sequence ID" value="TXG63956.1"/>
    <property type="molecule type" value="Genomic_DNA"/>
</dbReference>
<proteinExistence type="predicted"/>
<dbReference type="Proteomes" id="UP000323000">
    <property type="component" value="Chromosome 4"/>
</dbReference>
<feature type="compositionally biased region" description="Polar residues" evidence="2">
    <location>
        <begin position="81"/>
        <end position="106"/>
    </location>
</feature>
<dbReference type="Pfam" id="PF13976">
    <property type="entry name" value="gag_pre-integrs"/>
    <property type="match status" value="1"/>
</dbReference>
<gene>
    <name evidence="6" type="ORF">EZV62_010950</name>
</gene>
<evidence type="ECO:0000313" key="6">
    <source>
        <dbReference type="EMBL" id="TXG63956.1"/>
    </source>
</evidence>
<dbReference type="Gene3D" id="3.30.420.10">
    <property type="entry name" value="Ribonuclease H-like superfamily/Ribonuclease H"/>
    <property type="match status" value="1"/>
</dbReference>
<feature type="domain" description="Retrovirus-related Pol polyprotein from transposon TNT 1-94-like beta-barrel" evidence="4">
    <location>
        <begin position="158"/>
        <end position="235"/>
    </location>
</feature>
<dbReference type="Pfam" id="PF25597">
    <property type="entry name" value="SH3_retrovirus"/>
    <property type="match status" value="1"/>
</dbReference>
<feature type="region of interest" description="Disordered" evidence="2">
    <location>
        <begin position="79"/>
        <end position="106"/>
    </location>
</feature>
<feature type="region of interest" description="Disordered" evidence="2">
    <location>
        <begin position="664"/>
        <end position="687"/>
    </location>
</feature>
<keyword evidence="1" id="KW-0645">Protease</keyword>
<dbReference type="SUPFAM" id="SSF53098">
    <property type="entry name" value="Ribonuclease H-like"/>
    <property type="match status" value="1"/>
</dbReference>
<dbReference type="GO" id="GO:0006508">
    <property type="term" value="P:proteolysis"/>
    <property type="evidence" value="ECO:0007669"/>
    <property type="project" value="UniProtKB-KW"/>
</dbReference>
<keyword evidence="1" id="KW-0378">Hydrolase</keyword>
<protein>
    <recommendedName>
        <fullName evidence="8">GAG-pre-integrase domain-containing protein</fullName>
    </recommendedName>
</protein>
<reference evidence="7" key="1">
    <citation type="journal article" date="2019" name="Gigascience">
        <title>De novo genome assembly of the endangered Acer yangbiense, a plant species with extremely small populations endemic to Yunnan Province, China.</title>
        <authorList>
            <person name="Yang J."/>
            <person name="Wariss H.M."/>
            <person name="Tao L."/>
            <person name="Zhang R."/>
            <person name="Yun Q."/>
            <person name="Hollingsworth P."/>
            <person name="Dao Z."/>
            <person name="Luo G."/>
            <person name="Guo H."/>
            <person name="Ma Y."/>
            <person name="Sun W."/>
        </authorList>
    </citation>
    <scope>NUCLEOTIDE SEQUENCE [LARGE SCALE GENOMIC DNA]</scope>
    <source>
        <strain evidence="7">cv. Malutang</strain>
    </source>
</reference>
<dbReference type="OrthoDB" id="1845088at2759"/>
<sequence length="727" mass="82092">MILNDTLMSLKKGSLSLDEYLKKFKSLYDSLTAIKKPIDDTRKVFQLARAISRNKETCHTMTKPLSTKEDDDGVAVEADSRTNNSDGNNFGWRNNSNWKQTPNHQQGESTMTCQICGKFNHTALECWNRFDHSYQPEDHLPKALAAMNLKNKDDPNLYADSGATTHILNDPGKLSKVMRYKGNDTILVGNGESLNISHIGEGKIETKDGTLDLKNVLIVPNIKKNLISVGQLASDNACTIEFNANNFFVKSQQGKIIAKGRKNGGLYALDETKHQALAVFKNQASQSIWHKRMGHPHSKFLKVLHSKNLIDVSSWEKEKSVCISCQMGKNCKIPFTLSNNISRFPLDKLHCDLWGPAPILSCQQFKYYAIIVDDCTRYSWLFPLKKKRCFSYLRDYGKNKFAKKTYPCIFLGYSPIHKGYRCLDSSTNKVWISRHVVFDENVFPYAPHKETILQENLEVTTFPDLDAWRKKEIDLTIQKGNSQQSKKIQETDAQIQKEKPYIFCNENNNTKSQENNEPPQLSDTELENILPDVTVETENTALSPSENEEILTSSNESNSPSNRVSASDDNHSQTPEHQFFHDLPNLSDKLTIDLNDSGAGNNEESIQVLINQLSSEFALKDLGELHYFLGLEIADIFTKPLSKLPFRRFRDKLGVHSTISSSLKKDERNDQLSTTHLASQPSTTASDSDMEISNYLVSNLAECAAISQGFHQNSFSPLTAPQLSLNR</sequence>
<dbReference type="InterPro" id="IPR012337">
    <property type="entry name" value="RNaseH-like_sf"/>
</dbReference>
<dbReference type="GO" id="GO:0008233">
    <property type="term" value="F:peptidase activity"/>
    <property type="evidence" value="ECO:0007669"/>
    <property type="project" value="UniProtKB-KW"/>
</dbReference>
<dbReference type="PANTHER" id="PTHR42648">
    <property type="entry name" value="TRANSPOSASE, PUTATIVE-RELATED"/>
    <property type="match status" value="1"/>
</dbReference>
<organism evidence="6 7">
    <name type="scientific">Acer yangbiense</name>
    <dbReference type="NCBI Taxonomy" id="1000413"/>
    <lineage>
        <taxon>Eukaryota</taxon>
        <taxon>Viridiplantae</taxon>
        <taxon>Streptophyta</taxon>
        <taxon>Embryophyta</taxon>
        <taxon>Tracheophyta</taxon>
        <taxon>Spermatophyta</taxon>
        <taxon>Magnoliopsida</taxon>
        <taxon>eudicotyledons</taxon>
        <taxon>Gunneridae</taxon>
        <taxon>Pentapetalae</taxon>
        <taxon>rosids</taxon>
        <taxon>malvids</taxon>
        <taxon>Sapindales</taxon>
        <taxon>Sapindaceae</taxon>
        <taxon>Hippocastanoideae</taxon>
        <taxon>Acereae</taxon>
        <taxon>Acer</taxon>
    </lineage>
</organism>
<accession>A0A5C7I5Y2</accession>
<evidence type="ECO:0000259" key="5">
    <source>
        <dbReference type="Pfam" id="PF25597"/>
    </source>
</evidence>
<evidence type="ECO:0000259" key="4">
    <source>
        <dbReference type="Pfam" id="PF22936"/>
    </source>
</evidence>
<dbReference type="InterPro" id="IPR054722">
    <property type="entry name" value="PolX-like_BBD"/>
</dbReference>
<evidence type="ECO:0008006" key="8">
    <source>
        <dbReference type="Google" id="ProtNLM"/>
    </source>
</evidence>
<feature type="domain" description="GAG-pre-integrase" evidence="3">
    <location>
        <begin position="265"/>
        <end position="329"/>
    </location>
</feature>
<dbReference type="Pfam" id="PF22936">
    <property type="entry name" value="Pol_BBD"/>
    <property type="match status" value="1"/>
</dbReference>
<evidence type="ECO:0000313" key="7">
    <source>
        <dbReference type="Proteomes" id="UP000323000"/>
    </source>
</evidence>
<evidence type="ECO:0000256" key="2">
    <source>
        <dbReference type="SAM" id="MobiDB-lite"/>
    </source>
</evidence>